<dbReference type="PANTHER" id="PTHR30053:SF12">
    <property type="entry name" value="ELONGATION FACTOR P (EF-P) FAMILY PROTEIN"/>
    <property type="match status" value="1"/>
</dbReference>
<dbReference type="FunFam" id="2.30.30.30:FF:000003">
    <property type="entry name" value="Elongation factor P"/>
    <property type="match status" value="1"/>
</dbReference>
<dbReference type="AlphaFoldDB" id="A0A081BY09"/>
<evidence type="ECO:0000256" key="3">
    <source>
        <dbReference type="ARBA" id="ARBA00009479"/>
    </source>
</evidence>
<evidence type="ECO:0000256" key="6">
    <source>
        <dbReference type="ARBA" id="ARBA00022917"/>
    </source>
</evidence>
<accession>A0A081BY09</accession>
<dbReference type="CDD" id="cd05794">
    <property type="entry name" value="S1_EF-P_repeat_2"/>
    <property type="match status" value="1"/>
</dbReference>
<dbReference type="InterPro" id="IPR011768">
    <property type="entry name" value="Transl_elongation_fac_P"/>
</dbReference>
<dbReference type="FunFam" id="2.40.50.140:FF:000009">
    <property type="entry name" value="Elongation factor P"/>
    <property type="match status" value="1"/>
</dbReference>
<dbReference type="PIRSF" id="PIRSF005901">
    <property type="entry name" value="EF-P"/>
    <property type="match status" value="1"/>
</dbReference>
<dbReference type="Pfam" id="PF01132">
    <property type="entry name" value="EFP"/>
    <property type="match status" value="1"/>
</dbReference>
<evidence type="ECO:0000313" key="13">
    <source>
        <dbReference type="Proteomes" id="UP000030661"/>
    </source>
</evidence>
<dbReference type="PANTHER" id="PTHR30053">
    <property type="entry name" value="ELONGATION FACTOR P"/>
    <property type="match status" value="1"/>
</dbReference>
<keyword evidence="6 7" id="KW-0648">Protein biosynthesis</keyword>
<evidence type="ECO:0000256" key="4">
    <source>
        <dbReference type="ARBA" id="ARBA00022490"/>
    </source>
</evidence>
<dbReference type="HOGENOM" id="CLU_074944_0_1_0"/>
<dbReference type="CDD" id="cd04470">
    <property type="entry name" value="S1_EF-P_repeat_1"/>
    <property type="match status" value="1"/>
</dbReference>
<dbReference type="Gene3D" id="2.30.30.30">
    <property type="match status" value="1"/>
</dbReference>
<protein>
    <recommendedName>
        <fullName evidence="7 8">Elongation factor P</fullName>
        <shortName evidence="7">EF-P</shortName>
    </recommendedName>
</protein>
<feature type="domain" description="Translation elongation factor P/YeiP central" evidence="11">
    <location>
        <begin position="67"/>
        <end position="121"/>
    </location>
</feature>
<comment type="similarity">
    <text evidence="3 7 9">Belongs to the elongation factor P family.</text>
</comment>
<evidence type="ECO:0000259" key="11">
    <source>
        <dbReference type="SMART" id="SM01185"/>
    </source>
</evidence>
<name>A0A081BY09_VECG1</name>
<dbReference type="InterPro" id="IPR015365">
    <property type="entry name" value="Elong-fact-P_C"/>
</dbReference>
<comment type="function">
    <text evidence="7">Involved in peptide bond synthesis. Stimulates efficient translation and peptide-bond synthesis on native or reconstituted 70S ribosomes in vitro. Probably functions indirectly by altering the affinity of the ribosome for aminoacyl-tRNA, thus increasing their reactivity as acceptors for peptidyl transferase.</text>
</comment>
<evidence type="ECO:0000256" key="2">
    <source>
        <dbReference type="ARBA" id="ARBA00004815"/>
    </source>
</evidence>
<dbReference type="PROSITE" id="PS01275">
    <property type="entry name" value="EFP"/>
    <property type="match status" value="1"/>
</dbReference>
<dbReference type="UniPathway" id="UPA00345"/>
<keyword evidence="13" id="KW-1185">Reference proteome</keyword>
<dbReference type="SUPFAM" id="SSF50249">
    <property type="entry name" value="Nucleic acid-binding proteins"/>
    <property type="match status" value="2"/>
</dbReference>
<dbReference type="InterPro" id="IPR020599">
    <property type="entry name" value="Transl_elong_fac_P/YeiP"/>
</dbReference>
<dbReference type="GO" id="GO:0005829">
    <property type="term" value="C:cytosol"/>
    <property type="evidence" value="ECO:0007669"/>
    <property type="project" value="UniProtKB-ARBA"/>
</dbReference>
<organism evidence="12">
    <name type="scientific">Vecturithrix granuli</name>
    <dbReference type="NCBI Taxonomy" id="1499967"/>
    <lineage>
        <taxon>Bacteria</taxon>
        <taxon>Candidatus Moduliflexota</taxon>
        <taxon>Candidatus Vecturitrichia</taxon>
        <taxon>Candidatus Vecturitrichales</taxon>
        <taxon>Candidatus Vecturitrichaceae</taxon>
        <taxon>Candidatus Vecturithrix</taxon>
    </lineage>
</organism>
<dbReference type="EMBL" id="DF820465">
    <property type="protein sequence ID" value="GAK57214.1"/>
    <property type="molecule type" value="Genomic_DNA"/>
</dbReference>
<keyword evidence="4 7" id="KW-0963">Cytoplasm</keyword>
<evidence type="ECO:0000256" key="7">
    <source>
        <dbReference type="HAMAP-Rule" id="MF_00141"/>
    </source>
</evidence>
<dbReference type="eggNOG" id="COG0231">
    <property type="taxonomic scope" value="Bacteria"/>
</dbReference>
<evidence type="ECO:0000256" key="8">
    <source>
        <dbReference type="NCBIfam" id="TIGR00038"/>
    </source>
</evidence>
<dbReference type="GO" id="GO:0003746">
    <property type="term" value="F:translation elongation factor activity"/>
    <property type="evidence" value="ECO:0007669"/>
    <property type="project" value="UniProtKB-UniRule"/>
</dbReference>
<dbReference type="InterPro" id="IPR008991">
    <property type="entry name" value="Translation_prot_SH3-like_sf"/>
</dbReference>
<sequence length="187" mass="20981">MYGTNQFRNGLKIELDNEPFVIVEFQHVKPGKGGAFVRTKLKSLITGNVLERTFRSGEKVGKPQLEEKEMQYLYSSDNEYHVMDMETYEQIFLTEDQLGTSKNYLQENVVVKVLFYNGQPIGVDVPIFVELRIAETDPGVRGDTASGGTKPAILETGATVQVPLFLNVGDVVKVDTRTGGYIERVQR</sequence>
<dbReference type="Pfam" id="PF08207">
    <property type="entry name" value="EFP_N"/>
    <property type="match status" value="1"/>
</dbReference>
<dbReference type="Gene3D" id="2.40.50.140">
    <property type="entry name" value="Nucleic acid-binding proteins"/>
    <property type="match status" value="2"/>
</dbReference>
<gene>
    <name evidence="7" type="primary">efp</name>
    <name evidence="12" type="ORF">U27_04179</name>
</gene>
<evidence type="ECO:0000313" key="12">
    <source>
        <dbReference type="EMBL" id="GAK57214.1"/>
    </source>
</evidence>
<evidence type="ECO:0000256" key="9">
    <source>
        <dbReference type="RuleBase" id="RU004389"/>
    </source>
</evidence>
<dbReference type="Proteomes" id="UP000030661">
    <property type="component" value="Unassembled WGS sequence"/>
</dbReference>
<dbReference type="NCBIfam" id="TIGR00038">
    <property type="entry name" value="efp"/>
    <property type="match status" value="1"/>
</dbReference>
<evidence type="ECO:0000259" key="10">
    <source>
        <dbReference type="SMART" id="SM00841"/>
    </source>
</evidence>
<dbReference type="InterPro" id="IPR001059">
    <property type="entry name" value="Transl_elong_P/YeiP_cen"/>
</dbReference>
<comment type="subcellular location">
    <subcellularLocation>
        <location evidence="1 7">Cytoplasm</location>
    </subcellularLocation>
</comment>
<evidence type="ECO:0000256" key="5">
    <source>
        <dbReference type="ARBA" id="ARBA00022768"/>
    </source>
</evidence>
<dbReference type="SMART" id="SM00841">
    <property type="entry name" value="Elong-fact-P_C"/>
    <property type="match status" value="1"/>
</dbReference>
<dbReference type="InterPro" id="IPR012340">
    <property type="entry name" value="NA-bd_OB-fold"/>
</dbReference>
<proteinExistence type="inferred from homology"/>
<dbReference type="HAMAP" id="MF_00141">
    <property type="entry name" value="EF_P"/>
    <property type="match status" value="1"/>
</dbReference>
<dbReference type="GO" id="GO:0043043">
    <property type="term" value="P:peptide biosynthetic process"/>
    <property type="evidence" value="ECO:0007669"/>
    <property type="project" value="InterPro"/>
</dbReference>
<feature type="domain" description="Elongation factor P C-terminal" evidence="10">
    <location>
        <begin position="129"/>
        <end position="184"/>
    </location>
</feature>
<comment type="pathway">
    <text evidence="2 7">Protein biosynthesis; polypeptide chain elongation.</text>
</comment>
<dbReference type="FunFam" id="2.40.50.140:FF:000004">
    <property type="entry name" value="Elongation factor P"/>
    <property type="match status" value="1"/>
</dbReference>
<keyword evidence="5 7" id="KW-0251">Elongation factor</keyword>
<evidence type="ECO:0000256" key="1">
    <source>
        <dbReference type="ARBA" id="ARBA00004496"/>
    </source>
</evidence>
<dbReference type="InterPro" id="IPR013185">
    <property type="entry name" value="Transl_elong_KOW-like"/>
</dbReference>
<dbReference type="InterPro" id="IPR014722">
    <property type="entry name" value="Rib_uL2_dom2"/>
</dbReference>
<dbReference type="SUPFAM" id="SSF50104">
    <property type="entry name" value="Translation proteins SH3-like domain"/>
    <property type="match status" value="1"/>
</dbReference>
<dbReference type="SMART" id="SM01185">
    <property type="entry name" value="EFP"/>
    <property type="match status" value="1"/>
</dbReference>
<reference evidence="12" key="1">
    <citation type="journal article" date="2015" name="PeerJ">
        <title>First genomic representation of candidate bacterial phylum KSB3 points to enhanced environmental sensing as a trigger of wastewater bulking.</title>
        <authorList>
            <person name="Sekiguchi Y."/>
            <person name="Ohashi A."/>
            <person name="Parks D.H."/>
            <person name="Yamauchi T."/>
            <person name="Tyson G.W."/>
            <person name="Hugenholtz P."/>
        </authorList>
    </citation>
    <scope>NUCLEOTIDE SEQUENCE [LARGE SCALE GENOMIC DNA]</scope>
</reference>
<dbReference type="STRING" id="1499967.U27_04179"/>
<dbReference type="InterPro" id="IPR013852">
    <property type="entry name" value="Transl_elong_P/YeiP_CS"/>
</dbReference>
<dbReference type="Pfam" id="PF09285">
    <property type="entry name" value="Elong-fact-P_C"/>
    <property type="match status" value="1"/>
</dbReference>
<dbReference type="NCBIfam" id="NF001810">
    <property type="entry name" value="PRK00529.1"/>
    <property type="match status" value="1"/>
</dbReference>